<feature type="transmembrane region" description="Helical" evidence="1">
    <location>
        <begin position="185"/>
        <end position="205"/>
    </location>
</feature>
<comment type="caution">
    <text evidence="3">The sequence shown here is derived from an EMBL/GenBank/DDBJ whole genome shotgun (WGS) entry which is preliminary data.</text>
</comment>
<proteinExistence type="predicted"/>
<dbReference type="PANTHER" id="PTHR22911">
    <property type="entry name" value="ACYL-MALONYL CONDENSING ENZYME-RELATED"/>
    <property type="match status" value="1"/>
</dbReference>
<accession>A0A918TVN9</accession>
<feature type="transmembrane region" description="Helical" evidence="1">
    <location>
        <begin position="7"/>
        <end position="28"/>
    </location>
</feature>
<evidence type="ECO:0000313" key="4">
    <source>
        <dbReference type="Proteomes" id="UP000638981"/>
    </source>
</evidence>
<sequence>MTQPDRTLPGVILMLIFCLFGPLLDFASKLATETIPVGQITAARFVVQGALMVPVALIMGLSWRVDAKMAGWLTLRAAFLILSTFCFVSGVSVMPVADALAIVFVEPFIVLFLGFWLFGDSIGPRRILASLVAFAGAMLVIQPSLAAFGLVALFPLGTAFLFGGYMLITRAMAANIHPVTMQLHTSIAGTLLCLPVLFIANGTGWTQLDPVMPQGAAWLWLFGVGFWACVAHICITYALKFAPAATVAPLQYFEIVVAVILGYLIYGDWPTPLTWVGIVIIIVAGLYLVHREQVAAKGRRSAQLLMDEAP</sequence>
<dbReference type="Proteomes" id="UP000638981">
    <property type="component" value="Unassembled WGS sequence"/>
</dbReference>
<organism evidence="3 4">
    <name type="scientific">Neogemmobacter tilapiae</name>
    <dbReference type="NCBI Taxonomy" id="875041"/>
    <lineage>
        <taxon>Bacteria</taxon>
        <taxon>Pseudomonadati</taxon>
        <taxon>Pseudomonadota</taxon>
        <taxon>Alphaproteobacteria</taxon>
        <taxon>Rhodobacterales</taxon>
        <taxon>Paracoccaceae</taxon>
        <taxon>Neogemmobacter</taxon>
    </lineage>
</organism>
<evidence type="ECO:0000313" key="3">
    <source>
        <dbReference type="EMBL" id="GHC62208.1"/>
    </source>
</evidence>
<dbReference type="GO" id="GO:0016020">
    <property type="term" value="C:membrane"/>
    <property type="evidence" value="ECO:0007669"/>
    <property type="project" value="InterPro"/>
</dbReference>
<feature type="transmembrane region" description="Helical" evidence="1">
    <location>
        <begin position="246"/>
        <end position="266"/>
    </location>
</feature>
<feature type="transmembrane region" description="Helical" evidence="1">
    <location>
        <begin position="152"/>
        <end position="173"/>
    </location>
</feature>
<gene>
    <name evidence="3" type="ORF">GCM10007315_27810</name>
</gene>
<keyword evidence="1" id="KW-0812">Transmembrane</keyword>
<feature type="transmembrane region" description="Helical" evidence="1">
    <location>
        <begin position="272"/>
        <end position="290"/>
    </location>
</feature>
<feature type="transmembrane region" description="Helical" evidence="1">
    <location>
        <begin position="40"/>
        <end position="61"/>
    </location>
</feature>
<reference evidence="3" key="1">
    <citation type="journal article" date="2014" name="Int. J. Syst. Evol. Microbiol.">
        <title>Complete genome sequence of Corynebacterium casei LMG S-19264T (=DSM 44701T), isolated from a smear-ripened cheese.</title>
        <authorList>
            <consortium name="US DOE Joint Genome Institute (JGI-PGF)"/>
            <person name="Walter F."/>
            <person name="Albersmeier A."/>
            <person name="Kalinowski J."/>
            <person name="Ruckert C."/>
        </authorList>
    </citation>
    <scope>NUCLEOTIDE SEQUENCE</scope>
    <source>
        <strain evidence="3">KCTC 23310</strain>
    </source>
</reference>
<dbReference type="RefSeq" id="WP_229804801.1">
    <property type="nucleotide sequence ID" value="NZ_BMYJ01000009.1"/>
</dbReference>
<keyword evidence="1" id="KW-0472">Membrane</keyword>
<feature type="domain" description="EamA" evidence="2">
    <location>
        <begin position="152"/>
        <end position="284"/>
    </location>
</feature>
<feature type="transmembrane region" description="Helical" evidence="1">
    <location>
        <begin position="127"/>
        <end position="146"/>
    </location>
</feature>
<feature type="domain" description="EamA" evidence="2">
    <location>
        <begin position="9"/>
        <end position="141"/>
    </location>
</feature>
<keyword evidence="4" id="KW-1185">Reference proteome</keyword>
<dbReference type="AlphaFoldDB" id="A0A918TVN9"/>
<name>A0A918TVN9_9RHOB</name>
<protein>
    <submittedName>
        <fullName evidence="3">Membrane protein</fullName>
    </submittedName>
</protein>
<evidence type="ECO:0000256" key="1">
    <source>
        <dbReference type="SAM" id="Phobius"/>
    </source>
</evidence>
<feature type="transmembrane region" description="Helical" evidence="1">
    <location>
        <begin position="73"/>
        <end position="93"/>
    </location>
</feature>
<dbReference type="PANTHER" id="PTHR22911:SF103">
    <property type="entry name" value="BLR2811 PROTEIN"/>
    <property type="match status" value="1"/>
</dbReference>
<dbReference type="EMBL" id="BMYJ01000009">
    <property type="protein sequence ID" value="GHC62208.1"/>
    <property type="molecule type" value="Genomic_DNA"/>
</dbReference>
<reference evidence="3" key="2">
    <citation type="submission" date="2020-09" db="EMBL/GenBank/DDBJ databases">
        <authorList>
            <person name="Sun Q."/>
            <person name="Kim S."/>
        </authorList>
    </citation>
    <scope>NUCLEOTIDE SEQUENCE</scope>
    <source>
        <strain evidence="3">KCTC 23310</strain>
    </source>
</reference>
<feature type="transmembrane region" description="Helical" evidence="1">
    <location>
        <begin position="99"/>
        <end position="118"/>
    </location>
</feature>
<dbReference type="SUPFAM" id="SSF103481">
    <property type="entry name" value="Multidrug resistance efflux transporter EmrE"/>
    <property type="match status" value="2"/>
</dbReference>
<dbReference type="Gene3D" id="1.10.3730.20">
    <property type="match status" value="1"/>
</dbReference>
<dbReference type="InterPro" id="IPR000620">
    <property type="entry name" value="EamA_dom"/>
</dbReference>
<dbReference type="Pfam" id="PF00892">
    <property type="entry name" value="EamA"/>
    <property type="match status" value="2"/>
</dbReference>
<dbReference type="InterPro" id="IPR037185">
    <property type="entry name" value="EmrE-like"/>
</dbReference>
<keyword evidence="1" id="KW-1133">Transmembrane helix</keyword>
<evidence type="ECO:0000259" key="2">
    <source>
        <dbReference type="Pfam" id="PF00892"/>
    </source>
</evidence>
<feature type="transmembrane region" description="Helical" evidence="1">
    <location>
        <begin position="217"/>
        <end position="239"/>
    </location>
</feature>